<feature type="domain" description="Glycosyltransferase subfamily 4-like N-terminal" evidence="1">
    <location>
        <begin position="51"/>
        <end position="167"/>
    </location>
</feature>
<comment type="caution">
    <text evidence="2">The sequence shown here is derived from an EMBL/GenBank/DDBJ whole genome shotgun (WGS) entry which is preliminary data.</text>
</comment>
<dbReference type="GO" id="GO:0016757">
    <property type="term" value="F:glycosyltransferase activity"/>
    <property type="evidence" value="ECO:0007669"/>
    <property type="project" value="UniProtKB-ARBA"/>
</dbReference>
<protein>
    <submittedName>
        <fullName evidence="2">Glycosyltransferase family 4 protein</fullName>
    </submittedName>
</protein>
<name>A0A7X1FQ13_9SPHN</name>
<dbReference type="Proteomes" id="UP000566813">
    <property type="component" value="Unassembled WGS sequence"/>
</dbReference>
<dbReference type="AlphaFoldDB" id="A0A7X1FQ13"/>
<gene>
    <name evidence="2" type="ORF">H7F51_04735</name>
</gene>
<sequence length="762" mass="82448">MRVAFIGNALPRRCGIATFTTDLELAVSSLGDVSETAIIAMCDPGSTYDFPPHVVRCIAQAEPESYAAAARFINAEGFDVVCLQHEFGIFGGEAGSLILGLVLALEVPLVTVFHTVLDRPSDPQRQVMNVLIAASARVVVMARKGRGILRQIYGAPPEKIDIIPHGIPDVPLATSHVAKEKLGYGDREVILTFGLISPNKGIETMIEAMPAVIEEAENAVYVVMGATHPKLLAETGEAYRETLIARVQALGIDDHVVFLNQFVDRPALLDHIAMCDVYVTPYLVESQMTSGTLAYSHGLGRPVVSTPYWHAAELLSDGSGVLVSFGDTAAMGNAVGALLANDSARLAMGRKAYAASRAMTWANTGKRFADIFRTSLRGNAARMPLSFQGPVEVALPAPAFGHLGAMCDDTGMFQHAVHSIPDRAHGYCIDDNARALLLCCELEGDALGEAATSGLTDRFAAFIQHGWNPDNRRFRNFMGFSRQWLEPAGSEDSHGRTLWALGVCAASRTDPVRAQWAKRLFGEALGTVAHFTSPRAWAFTLLGLDGYCRVAPQDRVAGKQRLDLAYRLDHLLSASETSEWTWFEDRLSYDNARLSQALIVTGMATGADHLIHAGLRSLRWLVTMQTAPQGHFRPVGSQGFMLSDRSSPKAFDQQPLEACATIAACATAFGSDPVDGWLISARRAFAWFLGDNDLAIPLVDIVSGSCRDGLHPDRANENRGAESVLSYLLGLNDMRRLEPAARRHPEPSIGGNRAVPLHQLDA</sequence>
<dbReference type="InterPro" id="IPR028098">
    <property type="entry name" value="Glyco_trans_4-like_N"/>
</dbReference>
<reference evidence="2 3" key="1">
    <citation type="submission" date="2020-08" db="EMBL/GenBank/DDBJ databases">
        <title>The genome sequence of type strain Novosphingobium flavum NBRC 111647.</title>
        <authorList>
            <person name="Liu Y."/>
        </authorList>
    </citation>
    <scope>NUCLEOTIDE SEQUENCE [LARGE SCALE GENOMIC DNA]</scope>
    <source>
        <strain evidence="2 3">NBRC 111647</strain>
    </source>
</reference>
<evidence type="ECO:0000313" key="2">
    <source>
        <dbReference type="EMBL" id="MBC2664818.1"/>
    </source>
</evidence>
<dbReference type="PANTHER" id="PTHR12526:SF572">
    <property type="entry name" value="BLL5144 PROTEIN"/>
    <property type="match status" value="1"/>
</dbReference>
<dbReference type="CDD" id="cd03822">
    <property type="entry name" value="GT4_mannosyltransferase-like"/>
    <property type="match status" value="1"/>
</dbReference>
<accession>A0A7X1FQ13</accession>
<dbReference type="EMBL" id="JACLAW010000003">
    <property type="protein sequence ID" value="MBC2664818.1"/>
    <property type="molecule type" value="Genomic_DNA"/>
</dbReference>
<keyword evidence="2" id="KW-0808">Transferase</keyword>
<dbReference type="Pfam" id="PF13439">
    <property type="entry name" value="Glyco_transf_4"/>
    <property type="match status" value="1"/>
</dbReference>
<keyword evidence="3" id="KW-1185">Reference proteome</keyword>
<dbReference type="PANTHER" id="PTHR12526">
    <property type="entry name" value="GLYCOSYLTRANSFERASE"/>
    <property type="match status" value="1"/>
</dbReference>
<dbReference type="Pfam" id="PF13692">
    <property type="entry name" value="Glyco_trans_1_4"/>
    <property type="match status" value="1"/>
</dbReference>
<dbReference type="SUPFAM" id="SSF53756">
    <property type="entry name" value="UDP-Glycosyltransferase/glycogen phosphorylase"/>
    <property type="match status" value="1"/>
</dbReference>
<organism evidence="2 3">
    <name type="scientific">Novosphingobium flavum</name>
    <dbReference type="NCBI Taxonomy" id="1778672"/>
    <lineage>
        <taxon>Bacteria</taxon>
        <taxon>Pseudomonadati</taxon>
        <taxon>Pseudomonadota</taxon>
        <taxon>Alphaproteobacteria</taxon>
        <taxon>Sphingomonadales</taxon>
        <taxon>Sphingomonadaceae</taxon>
        <taxon>Novosphingobium</taxon>
    </lineage>
</organism>
<dbReference type="RefSeq" id="WP_185663082.1">
    <property type="nucleotide sequence ID" value="NZ_JACLAW010000003.1"/>
</dbReference>
<evidence type="ECO:0000259" key="1">
    <source>
        <dbReference type="Pfam" id="PF13439"/>
    </source>
</evidence>
<evidence type="ECO:0000313" key="3">
    <source>
        <dbReference type="Proteomes" id="UP000566813"/>
    </source>
</evidence>
<dbReference type="Gene3D" id="3.40.50.2000">
    <property type="entry name" value="Glycogen Phosphorylase B"/>
    <property type="match status" value="2"/>
</dbReference>
<proteinExistence type="predicted"/>